<keyword evidence="3" id="KW-1185">Reference proteome</keyword>
<gene>
    <name evidence="2" type="ORF">AYBTSS11_LOCUS19345</name>
</gene>
<proteinExistence type="predicted"/>
<evidence type="ECO:0000313" key="3">
    <source>
        <dbReference type="Proteomes" id="UP001189624"/>
    </source>
</evidence>
<keyword evidence="1" id="KW-0472">Membrane</keyword>
<keyword evidence="1" id="KW-0812">Transmembrane</keyword>
<keyword evidence="1" id="KW-1133">Transmembrane helix</keyword>
<feature type="transmembrane region" description="Helical" evidence="1">
    <location>
        <begin position="145"/>
        <end position="164"/>
    </location>
</feature>
<protein>
    <submittedName>
        <fullName evidence="2">Uncharacterized protein</fullName>
    </submittedName>
</protein>
<sequence length="213" mass="24778">MQFNASTLPMPSIIYTLLKTHLVNAKISGLGSHGDQEAQNSTPSPSAVGDCHDDGFAYHELSTHRWKGLQRLHCKPDEKRLSILHYNTTLHGSLLVGWQFKAQLHQEMQQQRRLPNTLRLQEMHVQVQVQLCQLAHLPHQNDHTIYHLSYLFWLLNCVFKYVLVKKSKYLELVLNLLSSKLLVLLAPPLCFLLYMSYNLHLFRICRHRFTLES</sequence>
<reference evidence="2" key="1">
    <citation type="submission" date="2023-10" db="EMBL/GenBank/DDBJ databases">
        <authorList>
            <person name="Domelevo Entfellner J.-B."/>
        </authorList>
    </citation>
    <scope>NUCLEOTIDE SEQUENCE</scope>
</reference>
<feature type="transmembrane region" description="Helical" evidence="1">
    <location>
        <begin position="176"/>
        <end position="197"/>
    </location>
</feature>
<dbReference type="Proteomes" id="UP001189624">
    <property type="component" value="Chromosome 6"/>
</dbReference>
<organism evidence="2 3">
    <name type="scientific">Sphenostylis stenocarpa</name>
    <dbReference type="NCBI Taxonomy" id="92480"/>
    <lineage>
        <taxon>Eukaryota</taxon>
        <taxon>Viridiplantae</taxon>
        <taxon>Streptophyta</taxon>
        <taxon>Embryophyta</taxon>
        <taxon>Tracheophyta</taxon>
        <taxon>Spermatophyta</taxon>
        <taxon>Magnoliopsida</taxon>
        <taxon>eudicotyledons</taxon>
        <taxon>Gunneridae</taxon>
        <taxon>Pentapetalae</taxon>
        <taxon>rosids</taxon>
        <taxon>fabids</taxon>
        <taxon>Fabales</taxon>
        <taxon>Fabaceae</taxon>
        <taxon>Papilionoideae</taxon>
        <taxon>50 kb inversion clade</taxon>
        <taxon>NPAAA clade</taxon>
        <taxon>indigoferoid/millettioid clade</taxon>
        <taxon>Phaseoleae</taxon>
        <taxon>Sphenostylis</taxon>
    </lineage>
</organism>
<evidence type="ECO:0000256" key="1">
    <source>
        <dbReference type="SAM" id="Phobius"/>
    </source>
</evidence>
<accession>A0AA86SRX2</accession>
<dbReference type="EMBL" id="OY731403">
    <property type="protein sequence ID" value="CAJ1962620.1"/>
    <property type="molecule type" value="Genomic_DNA"/>
</dbReference>
<dbReference type="AlphaFoldDB" id="A0AA86SRX2"/>
<dbReference type="Gramene" id="rna-AYBTSS11_LOCUS19345">
    <property type="protein sequence ID" value="CAJ1962620.1"/>
    <property type="gene ID" value="gene-AYBTSS11_LOCUS19345"/>
</dbReference>
<evidence type="ECO:0000313" key="2">
    <source>
        <dbReference type="EMBL" id="CAJ1962620.1"/>
    </source>
</evidence>
<name>A0AA86SRX2_9FABA</name>